<proteinExistence type="predicted"/>
<gene>
    <name evidence="3" type="ORF">CHILSU_LOCUS6703</name>
</gene>
<dbReference type="Proteomes" id="UP001153292">
    <property type="component" value="Chromosome 23"/>
</dbReference>
<dbReference type="InterPro" id="IPR031734">
    <property type="entry name" value="MBF2"/>
</dbReference>
<feature type="signal peptide" evidence="2">
    <location>
        <begin position="1"/>
        <end position="16"/>
    </location>
</feature>
<feature type="compositionally biased region" description="Basic and acidic residues" evidence="1">
    <location>
        <begin position="288"/>
        <end position="310"/>
    </location>
</feature>
<feature type="region of interest" description="Disordered" evidence="1">
    <location>
        <begin position="120"/>
        <end position="150"/>
    </location>
</feature>
<evidence type="ECO:0000256" key="2">
    <source>
        <dbReference type="SAM" id="SignalP"/>
    </source>
</evidence>
<feature type="compositionally biased region" description="Basic and acidic residues" evidence="1">
    <location>
        <begin position="245"/>
        <end position="259"/>
    </location>
</feature>
<dbReference type="EMBL" id="OU963916">
    <property type="protein sequence ID" value="CAH0403430.1"/>
    <property type="molecule type" value="Genomic_DNA"/>
</dbReference>
<feature type="compositionally biased region" description="Basic and acidic residues" evidence="1">
    <location>
        <begin position="503"/>
        <end position="518"/>
    </location>
</feature>
<feature type="compositionally biased region" description="Polar residues" evidence="1">
    <location>
        <begin position="262"/>
        <end position="286"/>
    </location>
</feature>
<accession>A0ABN8B5G0</accession>
<evidence type="ECO:0000313" key="3">
    <source>
        <dbReference type="EMBL" id="CAH0403430.1"/>
    </source>
</evidence>
<keyword evidence="2" id="KW-0732">Signal</keyword>
<feature type="region of interest" description="Disordered" evidence="1">
    <location>
        <begin position="172"/>
        <end position="555"/>
    </location>
</feature>
<feature type="compositionally biased region" description="Polar residues" evidence="1">
    <location>
        <begin position="313"/>
        <end position="343"/>
    </location>
</feature>
<feature type="compositionally biased region" description="Polar residues" evidence="1">
    <location>
        <begin position="546"/>
        <end position="555"/>
    </location>
</feature>
<feature type="compositionally biased region" description="Polar residues" evidence="1">
    <location>
        <begin position="211"/>
        <end position="235"/>
    </location>
</feature>
<dbReference type="Pfam" id="PF15868">
    <property type="entry name" value="MBF2"/>
    <property type="match status" value="1"/>
</dbReference>
<feature type="chain" id="PRO_5045552151" evidence="2">
    <location>
        <begin position="17"/>
        <end position="555"/>
    </location>
</feature>
<feature type="compositionally biased region" description="Basic and acidic residues" evidence="1">
    <location>
        <begin position="366"/>
        <end position="379"/>
    </location>
</feature>
<feature type="compositionally biased region" description="Basic and acidic residues" evidence="1">
    <location>
        <begin position="432"/>
        <end position="441"/>
    </location>
</feature>
<keyword evidence="4" id="KW-1185">Reference proteome</keyword>
<feature type="compositionally biased region" description="Low complexity" evidence="1">
    <location>
        <begin position="454"/>
        <end position="467"/>
    </location>
</feature>
<protein>
    <submittedName>
        <fullName evidence="3">Uncharacterized protein</fullName>
    </submittedName>
</protein>
<feature type="compositionally biased region" description="Basic and acidic residues" evidence="1">
    <location>
        <begin position="137"/>
        <end position="147"/>
    </location>
</feature>
<feature type="compositionally biased region" description="Basic and acidic residues" evidence="1">
    <location>
        <begin position="175"/>
        <end position="210"/>
    </location>
</feature>
<name>A0ABN8B5G0_CHISP</name>
<evidence type="ECO:0000256" key="1">
    <source>
        <dbReference type="SAM" id="MobiDB-lite"/>
    </source>
</evidence>
<feature type="compositionally biased region" description="Polar residues" evidence="1">
    <location>
        <begin position="478"/>
        <end position="488"/>
    </location>
</feature>
<sequence>MFNLLIVVSLVALVKSHDLTVGSDVAGSNKIFDEDRYVNPAIWKQIQNVTINATVNQVISKVVITDMRPEKDGEVKILEGGEGQDNITLELKSPTALRGFAFHIEAYSAPKDKVKVTATTPKVEEPLHPGQTRQRRDHQDDKTDEVNFKAPATTFKGTTYSDASLTHPLATADTKINDENKKLNSNPEHVRPARDVNYDKATESAKDKQTLTHSHPISTLRQDSTENPHQISTAKSLIEISGNNDGRRAVRDSETHGVKDGQTLTHPISTFKQASTENPHQLSSAKSLIEESRNNDGKRAVRDSETHGVKEGQTLSHPISTLKQASTEYPHQISTAKSPIDQSRNVDGKRAVRDTETDEEESDDSVQTRRDGSYDHDSHVPTTVSTENHEFKRQVSQHTENNRNSTRTTNNGAYVPPAGFANSDPTNVKSRVVRDTEEKKVNSPPFVTSNDAKSTLPSTSNTNNQNSGGKIIPGQRPYRQTNTATPRNLTPLPYATSSTTEKSQNKRDTAPKTSDKNQAKAQVNLRNTPRPLRQRPKVAEKDPKQVNKQAPVSTH</sequence>
<feature type="compositionally biased region" description="Basic and acidic residues" evidence="1">
    <location>
        <begin position="344"/>
        <end position="355"/>
    </location>
</feature>
<organism evidence="3 4">
    <name type="scientific">Chilo suppressalis</name>
    <name type="common">Asiatic rice borer moth</name>
    <dbReference type="NCBI Taxonomy" id="168631"/>
    <lineage>
        <taxon>Eukaryota</taxon>
        <taxon>Metazoa</taxon>
        <taxon>Ecdysozoa</taxon>
        <taxon>Arthropoda</taxon>
        <taxon>Hexapoda</taxon>
        <taxon>Insecta</taxon>
        <taxon>Pterygota</taxon>
        <taxon>Neoptera</taxon>
        <taxon>Endopterygota</taxon>
        <taxon>Lepidoptera</taxon>
        <taxon>Glossata</taxon>
        <taxon>Ditrysia</taxon>
        <taxon>Pyraloidea</taxon>
        <taxon>Crambidae</taxon>
        <taxon>Crambinae</taxon>
        <taxon>Chilo</taxon>
    </lineage>
</organism>
<feature type="compositionally biased region" description="Low complexity" evidence="1">
    <location>
        <begin position="402"/>
        <end position="411"/>
    </location>
</feature>
<reference evidence="3" key="1">
    <citation type="submission" date="2021-12" db="EMBL/GenBank/DDBJ databases">
        <authorList>
            <person name="King R."/>
        </authorList>
    </citation>
    <scope>NUCLEOTIDE SEQUENCE</scope>
</reference>
<evidence type="ECO:0000313" key="4">
    <source>
        <dbReference type="Proteomes" id="UP001153292"/>
    </source>
</evidence>